<dbReference type="GO" id="GO:0003725">
    <property type="term" value="F:double-stranded RNA binding"/>
    <property type="evidence" value="ECO:0007669"/>
    <property type="project" value="InterPro"/>
</dbReference>
<reference evidence="2 3" key="1">
    <citation type="submission" date="2017-01" db="EMBL/GenBank/DDBJ databases">
        <title>The cable genome- insights into the physiology and evolution of filamentous bacteria capable of sulfide oxidation via long distance electron transfer.</title>
        <authorList>
            <person name="Schreiber L."/>
            <person name="Bjerg J.T."/>
            <person name="Boggild A."/>
            <person name="Van De Vossenberg J."/>
            <person name="Meysman F."/>
            <person name="Nielsen L.P."/>
            <person name="Schramm A."/>
            <person name="Kjeldsen K.U."/>
        </authorList>
    </citation>
    <scope>NUCLEOTIDE SEQUENCE [LARGE SCALE GENOMIC DNA]</scope>
    <source>
        <strain evidence="2">MCF</strain>
    </source>
</reference>
<dbReference type="InterPro" id="IPR017945">
    <property type="entry name" value="DHBP_synth_RibB-like_a/b_dom"/>
</dbReference>
<keyword evidence="3" id="KW-1185">Reference proteome</keyword>
<dbReference type="Proteomes" id="UP000287853">
    <property type="component" value="Unassembled WGS sequence"/>
</dbReference>
<protein>
    <submittedName>
        <fullName evidence="2">Translation factor SUA5</fullName>
    </submittedName>
</protein>
<proteinExistence type="predicted"/>
<dbReference type="PROSITE" id="PS51163">
    <property type="entry name" value="YRDC"/>
    <property type="match status" value="1"/>
</dbReference>
<dbReference type="Gene3D" id="3.90.870.10">
    <property type="entry name" value="DHBP synthase"/>
    <property type="match status" value="1"/>
</dbReference>
<dbReference type="NCBIfam" id="TIGR00057">
    <property type="entry name" value="L-threonylcarbamoyladenylate synthase"/>
    <property type="match status" value="1"/>
</dbReference>
<dbReference type="InterPro" id="IPR006070">
    <property type="entry name" value="Sua5-like_dom"/>
</dbReference>
<dbReference type="InterPro" id="IPR052532">
    <property type="entry name" value="SUA5_domain"/>
</dbReference>
<name>A0A3S3R2Z5_9BACT</name>
<feature type="domain" description="YrdC-like" evidence="1">
    <location>
        <begin position="14"/>
        <end position="199"/>
    </location>
</feature>
<dbReference type="EMBL" id="MTKO01000137">
    <property type="protein sequence ID" value="RWX42930.1"/>
    <property type="molecule type" value="Genomic_DNA"/>
</dbReference>
<sequence>MAKHIEINPDNPQPRLISIVLDTLRKGGIVCYPTDTMYGIGCDIFNQKAVKRVYQVKKRPKLKPFSFMCSSLKNISEYAHVGNTAYRLMRKHLPGPYTLVLPGSKLVPQIMLTKQKTVGIRVPDSPICLAVIEELGNPLLNTSAMRDDYDEPVIDAFDVEKLFGNDVDLIIDGGEVYPNPSTVISLISEQPEILREGKGDIAPFL</sequence>
<evidence type="ECO:0000259" key="1">
    <source>
        <dbReference type="PROSITE" id="PS51163"/>
    </source>
</evidence>
<dbReference type="AlphaFoldDB" id="A0A3S3R2Z5"/>
<dbReference type="PANTHER" id="PTHR42828">
    <property type="entry name" value="DHBP SYNTHASE RIBB-LIKE ALPHA/BETA DOMAIN-CONTAINING PROTEIN"/>
    <property type="match status" value="1"/>
</dbReference>
<evidence type="ECO:0000313" key="3">
    <source>
        <dbReference type="Proteomes" id="UP000287853"/>
    </source>
</evidence>
<evidence type="ECO:0000313" key="2">
    <source>
        <dbReference type="EMBL" id="RWX42930.1"/>
    </source>
</evidence>
<comment type="caution">
    <text evidence="2">The sequence shown here is derived from an EMBL/GenBank/DDBJ whole genome shotgun (WGS) entry which is preliminary data.</text>
</comment>
<accession>A0A3S3R2Z5</accession>
<dbReference type="PANTHER" id="PTHR42828:SF3">
    <property type="entry name" value="THREONYLCARBAMOYL-AMP SYNTHASE"/>
    <property type="match status" value="1"/>
</dbReference>
<dbReference type="Pfam" id="PF01300">
    <property type="entry name" value="Sua5_yciO_yrdC"/>
    <property type="match status" value="1"/>
</dbReference>
<dbReference type="SUPFAM" id="SSF55821">
    <property type="entry name" value="YrdC/RibB"/>
    <property type="match status" value="1"/>
</dbReference>
<gene>
    <name evidence="2" type="ORF">H206_00488</name>
</gene>
<organism evidence="2 3">
    <name type="scientific">Candidatus Electrothrix aarhusensis</name>
    <dbReference type="NCBI Taxonomy" id="1859131"/>
    <lineage>
        <taxon>Bacteria</taxon>
        <taxon>Pseudomonadati</taxon>
        <taxon>Thermodesulfobacteriota</taxon>
        <taxon>Desulfobulbia</taxon>
        <taxon>Desulfobulbales</taxon>
        <taxon>Desulfobulbaceae</taxon>
        <taxon>Candidatus Electrothrix</taxon>
    </lineage>
</organism>